<feature type="transmembrane region" description="Helical" evidence="6">
    <location>
        <begin position="211"/>
        <end position="231"/>
    </location>
</feature>
<dbReference type="Gene3D" id="1.20.1250.20">
    <property type="entry name" value="MFS general substrate transporter like domains"/>
    <property type="match status" value="1"/>
</dbReference>
<comment type="caution">
    <text evidence="7">The sequence shown here is derived from an EMBL/GenBank/DDBJ whole genome shotgun (WGS) entry which is preliminary data.</text>
</comment>
<dbReference type="GO" id="GO:0016020">
    <property type="term" value="C:membrane"/>
    <property type="evidence" value="ECO:0007669"/>
    <property type="project" value="UniProtKB-SubCell"/>
</dbReference>
<evidence type="ECO:0000256" key="1">
    <source>
        <dbReference type="ARBA" id="ARBA00004141"/>
    </source>
</evidence>
<evidence type="ECO:0000256" key="2">
    <source>
        <dbReference type="ARBA" id="ARBA00022692"/>
    </source>
</evidence>
<keyword evidence="4 6" id="KW-0472">Membrane</keyword>
<feature type="transmembrane region" description="Helical" evidence="6">
    <location>
        <begin position="149"/>
        <end position="172"/>
    </location>
</feature>
<dbReference type="SUPFAM" id="SSF103473">
    <property type="entry name" value="MFS general substrate transporter"/>
    <property type="match status" value="1"/>
</dbReference>
<proteinExistence type="predicted"/>
<dbReference type="EMBL" id="CAJNNW010014644">
    <property type="protein sequence ID" value="CAE8656886.1"/>
    <property type="molecule type" value="Genomic_DNA"/>
</dbReference>
<dbReference type="AlphaFoldDB" id="A0A813IUN3"/>
<dbReference type="InterPro" id="IPR036259">
    <property type="entry name" value="MFS_trans_sf"/>
</dbReference>
<evidence type="ECO:0000256" key="4">
    <source>
        <dbReference type="ARBA" id="ARBA00023136"/>
    </source>
</evidence>
<feature type="transmembrane region" description="Helical" evidence="6">
    <location>
        <begin position="91"/>
        <end position="112"/>
    </location>
</feature>
<dbReference type="PANTHER" id="PTHR23507">
    <property type="entry name" value="ZGC:174356"/>
    <property type="match status" value="1"/>
</dbReference>
<sequence length="498" mass="53125">MEHETGCESSPLLLDGIVMEGSVVGEQTRALDYIYRLRYLICLCFLGVGQHMIGPSIPYIVNTFFAAAHGGGDCEVAPKSSPCRQGAAEAAFFHGWSDAAGNLVAMLLAVGLGSYSDRIGRRPLIRMFGVLNTVPTILLTLHMTMGLTLWAYLAVGPLVESFDVNGVFLALLSDMIPDPKDRAAGFGVFIAVVLLVVGVVTPFGFLLPRSYALAMSLVAAGLKVSFLFFMFPETAKLVEPELDSGDSDSRSPGFPAAPNLIETARHAFRVLTRHSFIARMTMVLTMTGFAGSGYAIVMPPFMTGYLGFTRRDKLALFMSAAASVLITFLAVLGRLVSRFGSVRVLQMSLAAYVVFPVCCSACGREWHLVALVAIFAGPLCMAFPVVSAIKSNLVAQDEQGLVQGAIASIGKGTATAGFLLFSFLFALETHSGQIKDRSAVFLPFLVISGISLSAFLLSCSLPLEPPPPPTSEQGGLERQRSDFCGSDGGLAEVEMQAR</sequence>
<dbReference type="PANTHER" id="PTHR23507:SF1">
    <property type="entry name" value="FI18259P1-RELATED"/>
    <property type="match status" value="1"/>
</dbReference>
<keyword evidence="3 6" id="KW-1133">Transmembrane helix</keyword>
<feature type="transmembrane region" description="Helical" evidence="6">
    <location>
        <begin position="368"/>
        <end position="389"/>
    </location>
</feature>
<keyword evidence="2 6" id="KW-0812">Transmembrane</keyword>
<dbReference type="Proteomes" id="UP000626109">
    <property type="component" value="Unassembled WGS sequence"/>
</dbReference>
<organism evidence="7 8">
    <name type="scientific">Polarella glacialis</name>
    <name type="common">Dinoflagellate</name>
    <dbReference type="NCBI Taxonomy" id="89957"/>
    <lineage>
        <taxon>Eukaryota</taxon>
        <taxon>Sar</taxon>
        <taxon>Alveolata</taxon>
        <taxon>Dinophyceae</taxon>
        <taxon>Suessiales</taxon>
        <taxon>Suessiaceae</taxon>
        <taxon>Polarella</taxon>
    </lineage>
</organism>
<protein>
    <recommendedName>
        <fullName evidence="9">Major facilitator superfamily (MFS) profile domain-containing protein</fullName>
    </recommendedName>
</protein>
<name>A0A813IUN3_POLGL</name>
<feature type="transmembrane region" description="Helical" evidence="6">
    <location>
        <begin position="124"/>
        <end position="143"/>
    </location>
</feature>
<gene>
    <name evidence="7" type="ORF">PGLA2088_LOCUS12441</name>
</gene>
<feature type="transmembrane region" description="Helical" evidence="6">
    <location>
        <begin position="276"/>
        <end position="296"/>
    </location>
</feature>
<feature type="transmembrane region" description="Helical" evidence="6">
    <location>
        <begin position="439"/>
        <end position="463"/>
    </location>
</feature>
<dbReference type="InterPro" id="IPR011701">
    <property type="entry name" value="MFS"/>
</dbReference>
<dbReference type="Pfam" id="PF07690">
    <property type="entry name" value="MFS_1"/>
    <property type="match status" value="1"/>
</dbReference>
<feature type="transmembrane region" description="Helical" evidence="6">
    <location>
        <begin position="184"/>
        <end position="205"/>
    </location>
</feature>
<feature type="region of interest" description="Disordered" evidence="5">
    <location>
        <begin position="465"/>
        <end position="498"/>
    </location>
</feature>
<feature type="transmembrane region" description="Helical" evidence="6">
    <location>
        <begin position="316"/>
        <end position="337"/>
    </location>
</feature>
<evidence type="ECO:0000256" key="6">
    <source>
        <dbReference type="SAM" id="Phobius"/>
    </source>
</evidence>
<evidence type="ECO:0000313" key="8">
    <source>
        <dbReference type="Proteomes" id="UP000626109"/>
    </source>
</evidence>
<evidence type="ECO:0000256" key="5">
    <source>
        <dbReference type="SAM" id="MobiDB-lite"/>
    </source>
</evidence>
<evidence type="ECO:0008006" key="9">
    <source>
        <dbReference type="Google" id="ProtNLM"/>
    </source>
</evidence>
<dbReference type="GO" id="GO:0022857">
    <property type="term" value="F:transmembrane transporter activity"/>
    <property type="evidence" value="ECO:0007669"/>
    <property type="project" value="InterPro"/>
</dbReference>
<feature type="transmembrane region" description="Helical" evidence="6">
    <location>
        <begin position="401"/>
        <end position="427"/>
    </location>
</feature>
<evidence type="ECO:0000256" key="3">
    <source>
        <dbReference type="ARBA" id="ARBA00022989"/>
    </source>
</evidence>
<evidence type="ECO:0000313" key="7">
    <source>
        <dbReference type="EMBL" id="CAE8656886.1"/>
    </source>
</evidence>
<comment type="subcellular location">
    <subcellularLocation>
        <location evidence="1">Membrane</location>
        <topology evidence="1">Multi-pass membrane protein</topology>
    </subcellularLocation>
</comment>
<feature type="transmembrane region" description="Helical" evidence="6">
    <location>
        <begin position="39"/>
        <end position="61"/>
    </location>
</feature>
<reference evidence="7" key="1">
    <citation type="submission" date="2021-02" db="EMBL/GenBank/DDBJ databases">
        <authorList>
            <person name="Dougan E. K."/>
            <person name="Rhodes N."/>
            <person name="Thang M."/>
            <person name="Chan C."/>
        </authorList>
    </citation>
    <scope>NUCLEOTIDE SEQUENCE</scope>
</reference>
<accession>A0A813IUN3</accession>